<sequence length="360" mass="38787">MNGAEWFSTRAGGLNRYFECLAKSLGEVANVQVNAVAFGDAATWGRSWGPLDQSTASRFLASRQDVGVSTDIVDTHFALYSARPRKKSGTIYVRHFQGPWASESEATGASSFAVTCKRVFERFVYAQDDHFIVLCDRFAKILSDDYSVDSSAISVIPPGVDLSQFSQVEADRKGNLPWAICVRRLERRMGIDVLIRSWALVVSEIPQARLEIVGTGSMELELKALVVSLGLGASITLSGRLSDSELSRAYERATISVVPSLALEGFGLIALESLATGAPAIVTDCGGLPDSVNGLDSTLVVRPNDPGALGARIVSAFRGKRPSPDECRRHAETFSWERAALAHASLYGQLIAKRAADAIS</sequence>
<dbReference type="InterPro" id="IPR028098">
    <property type="entry name" value="Glyco_trans_4-like_N"/>
</dbReference>
<dbReference type="OrthoDB" id="9810929at2"/>
<dbReference type="AlphaFoldDB" id="A0A4R9AP59"/>
<evidence type="ECO:0000256" key="2">
    <source>
        <dbReference type="ARBA" id="ARBA00022676"/>
    </source>
</evidence>
<name>A0A4R9AP59_9MICO</name>
<keyword evidence="2" id="KW-0328">Glycosyltransferase</keyword>
<proteinExistence type="predicted"/>
<dbReference type="InterPro" id="IPR050194">
    <property type="entry name" value="Glycosyltransferase_grp1"/>
</dbReference>
<dbReference type="CDD" id="cd03801">
    <property type="entry name" value="GT4_PimA-like"/>
    <property type="match status" value="1"/>
</dbReference>
<dbReference type="Pfam" id="PF13439">
    <property type="entry name" value="Glyco_transf_4"/>
    <property type="match status" value="1"/>
</dbReference>
<evidence type="ECO:0000313" key="6">
    <source>
        <dbReference type="EMBL" id="TFD66556.1"/>
    </source>
</evidence>
<reference evidence="6 7" key="1">
    <citation type="submission" date="2019-03" db="EMBL/GenBank/DDBJ databases">
        <title>Genomics of glacier-inhabiting Cryobacterium strains.</title>
        <authorList>
            <person name="Liu Q."/>
            <person name="Xin Y.-H."/>
        </authorList>
    </citation>
    <scope>NUCLEOTIDE SEQUENCE [LARGE SCALE GENOMIC DNA]</scope>
    <source>
        <strain evidence="6 7">Sr36</strain>
    </source>
</reference>
<evidence type="ECO:0000256" key="1">
    <source>
        <dbReference type="ARBA" id="ARBA00021292"/>
    </source>
</evidence>
<dbReference type="Proteomes" id="UP000298154">
    <property type="component" value="Unassembled WGS sequence"/>
</dbReference>
<dbReference type="EMBL" id="SOHK01000012">
    <property type="protein sequence ID" value="TFD66556.1"/>
    <property type="molecule type" value="Genomic_DNA"/>
</dbReference>
<evidence type="ECO:0000259" key="5">
    <source>
        <dbReference type="Pfam" id="PF13439"/>
    </source>
</evidence>
<feature type="domain" description="Glycosyltransferase subfamily 4-like N-terminal" evidence="5">
    <location>
        <begin position="58"/>
        <end position="163"/>
    </location>
</feature>
<evidence type="ECO:0000256" key="3">
    <source>
        <dbReference type="ARBA" id="ARBA00022679"/>
    </source>
</evidence>
<dbReference type="Pfam" id="PF00534">
    <property type="entry name" value="Glycos_transf_1"/>
    <property type="match status" value="1"/>
</dbReference>
<dbReference type="GO" id="GO:0016758">
    <property type="term" value="F:hexosyltransferase activity"/>
    <property type="evidence" value="ECO:0007669"/>
    <property type="project" value="TreeGrafter"/>
</dbReference>
<comment type="caution">
    <text evidence="6">The sequence shown here is derived from an EMBL/GenBank/DDBJ whole genome shotgun (WGS) entry which is preliminary data.</text>
</comment>
<keyword evidence="7" id="KW-1185">Reference proteome</keyword>
<dbReference type="SUPFAM" id="SSF53756">
    <property type="entry name" value="UDP-Glycosyltransferase/glycogen phosphorylase"/>
    <property type="match status" value="1"/>
</dbReference>
<dbReference type="GO" id="GO:1901137">
    <property type="term" value="P:carbohydrate derivative biosynthetic process"/>
    <property type="evidence" value="ECO:0007669"/>
    <property type="project" value="UniProtKB-ARBA"/>
</dbReference>
<dbReference type="InterPro" id="IPR001296">
    <property type="entry name" value="Glyco_trans_1"/>
</dbReference>
<evidence type="ECO:0000313" key="7">
    <source>
        <dbReference type="Proteomes" id="UP000298154"/>
    </source>
</evidence>
<protein>
    <recommendedName>
        <fullName evidence="1">D-inositol 3-phosphate glycosyltransferase</fullName>
    </recommendedName>
</protein>
<organism evidence="6 7">
    <name type="scientific">Cryobacterium ruanii</name>
    <dbReference type="NCBI Taxonomy" id="1259197"/>
    <lineage>
        <taxon>Bacteria</taxon>
        <taxon>Bacillati</taxon>
        <taxon>Actinomycetota</taxon>
        <taxon>Actinomycetes</taxon>
        <taxon>Micrococcales</taxon>
        <taxon>Microbacteriaceae</taxon>
        <taxon>Cryobacterium</taxon>
    </lineage>
</organism>
<feature type="domain" description="Glycosyl transferase family 1" evidence="4">
    <location>
        <begin position="173"/>
        <end position="331"/>
    </location>
</feature>
<gene>
    <name evidence="6" type="ORF">E3T47_08565</name>
</gene>
<dbReference type="PANTHER" id="PTHR45947:SF3">
    <property type="entry name" value="SULFOQUINOVOSYL TRANSFERASE SQD2"/>
    <property type="match status" value="1"/>
</dbReference>
<keyword evidence="3 6" id="KW-0808">Transferase</keyword>
<dbReference type="PANTHER" id="PTHR45947">
    <property type="entry name" value="SULFOQUINOVOSYL TRANSFERASE SQD2"/>
    <property type="match status" value="1"/>
</dbReference>
<accession>A0A4R9AP59</accession>
<evidence type="ECO:0000259" key="4">
    <source>
        <dbReference type="Pfam" id="PF00534"/>
    </source>
</evidence>
<dbReference type="Gene3D" id="3.40.50.2000">
    <property type="entry name" value="Glycogen Phosphorylase B"/>
    <property type="match status" value="2"/>
</dbReference>